<proteinExistence type="predicted"/>
<dbReference type="STRING" id="290052.ASU35_17750"/>
<evidence type="ECO:0000313" key="1">
    <source>
        <dbReference type="EMBL" id="KSV59904.1"/>
    </source>
</evidence>
<protein>
    <recommendedName>
        <fullName evidence="3">Integrase SAM-like N-terminal domain-containing protein</fullName>
    </recommendedName>
</protein>
<evidence type="ECO:0008006" key="3">
    <source>
        <dbReference type="Google" id="ProtNLM"/>
    </source>
</evidence>
<accession>A0A0V8QH90</accession>
<sequence length="64" mass="7367">MKKSTNEGFCLARHISFFVNDYISSFLTESEHTSNSYKYTLTLYITFLDTVKGITINNSNFALE</sequence>
<name>A0A0V8QH90_9FIRM</name>
<organism evidence="1 2">
    <name type="scientific">Acetivibrio ethanolgignens</name>
    <dbReference type="NCBI Taxonomy" id="290052"/>
    <lineage>
        <taxon>Bacteria</taxon>
        <taxon>Bacillati</taxon>
        <taxon>Bacillota</taxon>
        <taxon>Clostridia</taxon>
        <taxon>Eubacteriales</taxon>
        <taxon>Oscillospiraceae</taxon>
        <taxon>Acetivibrio</taxon>
    </lineage>
</organism>
<dbReference type="AlphaFoldDB" id="A0A0V8QH90"/>
<keyword evidence="2" id="KW-1185">Reference proteome</keyword>
<comment type="caution">
    <text evidence="1">The sequence shown here is derived from an EMBL/GenBank/DDBJ whole genome shotgun (WGS) entry which is preliminary data.</text>
</comment>
<evidence type="ECO:0000313" key="2">
    <source>
        <dbReference type="Proteomes" id="UP000054874"/>
    </source>
</evidence>
<gene>
    <name evidence="1" type="ORF">ASU35_17750</name>
</gene>
<reference evidence="1 2" key="1">
    <citation type="submission" date="2015-11" db="EMBL/GenBank/DDBJ databases">
        <title>Butyribacter intestini gen. nov., sp. nov., a butyric acid-producing bacterium of the family Lachnospiraceae isolated from the human faeces.</title>
        <authorList>
            <person name="Zou Y."/>
            <person name="Xue W."/>
            <person name="Luo G."/>
            <person name="Lv M."/>
        </authorList>
    </citation>
    <scope>NUCLEOTIDE SEQUENCE [LARGE SCALE GENOMIC DNA]</scope>
    <source>
        <strain evidence="1 2">ACET-33324</strain>
    </source>
</reference>
<dbReference type="EMBL" id="LNAM01000071">
    <property type="protein sequence ID" value="KSV59904.1"/>
    <property type="molecule type" value="Genomic_DNA"/>
</dbReference>
<dbReference type="Proteomes" id="UP000054874">
    <property type="component" value="Unassembled WGS sequence"/>
</dbReference>